<evidence type="ECO:0000259" key="4">
    <source>
        <dbReference type="PROSITE" id="PS50043"/>
    </source>
</evidence>
<protein>
    <submittedName>
        <fullName evidence="5">Transcriptional regulator</fullName>
    </submittedName>
</protein>
<name>K0JZF9_SACES</name>
<accession>K0JZF9</accession>
<dbReference type="Pfam" id="PF00196">
    <property type="entry name" value="GerE"/>
    <property type="match status" value="1"/>
</dbReference>
<feature type="domain" description="HTH luxR-type" evidence="4">
    <location>
        <begin position="89"/>
        <end position="154"/>
    </location>
</feature>
<dbReference type="PROSITE" id="PS50043">
    <property type="entry name" value="HTH_LUXR_2"/>
    <property type="match status" value="1"/>
</dbReference>
<dbReference type="CDD" id="cd06170">
    <property type="entry name" value="LuxR_C_like"/>
    <property type="match status" value="1"/>
</dbReference>
<dbReference type="SUPFAM" id="SSF46894">
    <property type="entry name" value="C-terminal effector domain of the bipartite response regulators"/>
    <property type="match status" value="1"/>
</dbReference>
<dbReference type="AlphaFoldDB" id="K0JZF9"/>
<dbReference type="BioCyc" id="SESP1179773:BN6_RS16305-MONOMER"/>
<dbReference type="STRING" id="1179773.BN6_33600"/>
<dbReference type="Gene3D" id="1.10.10.10">
    <property type="entry name" value="Winged helix-like DNA-binding domain superfamily/Winged helix DNA-binding domain"/>
    <property type="match status" value="1"/>
</dbReference>
<evidence type="ECO:0000313" key="6">
    <source>
        <dbReference type="Proteomes" id="UP000006281"/>
    </source>
</evidence>
<keyword evidence="1" id="KW-0805">Transcription regulation</keyword>
<dbReference type="PANTHER" id="PTHR44688:SF16">
    <property type="entry name" value="DNA-BINDING TRANSCRIPTIONAL ACTIVATOR DEVR_DOSR"/>
    <property type="match status" value="1"/>
</dbReference>
<dbReference type="HOGENOM" id="CLU_1502430_0_0_11"/>
<proteinExistence type="predicted"/>
<keyword evidence="3" id="KW-0804">Transcription</keyword>
<dbReference type="OrthoDB" id="3693226at2"/>
<dbReference type="PRINTS" id="PR00038">
    <property type="entry name" value="HTHLUXR"/>
</dbReference>
<dbReference type="GO" id="GO:0003677">
    <property type="term" value="F:DNA binding"/>
    <property type="evidence" value="ECO:0007669"/>
    <property type="project" value="UniProtKB-KW"/>
</dbReference>
<reference evidence="5 6" key="1">
    <citation type="journal article" date="2012" name="BMC Genomics">
        <title>Complete genome sequence of Saccharothrix espanaensis DSM 44229T and comparison to the other completely sequenced Pseudonocardiaceae.</title>
        <authorList>
            <person name="Strobel T."/>
            <person name="Al-Dilaimi A."/>
            <person name="Blom J."/>
            <person name="Gessner A."/>
            <person name="Kalinowski J."/>
            <person name="Luzhetska M."/>
            <person name="Puhler A."/>
            <person name="Szczepanowski R."/>
            <person name="Bechthold A."/>
            <person name="Ruckert C."/>
        </authorList>
    </citation>
    <scope>NUCLEOTIDE SEQUENCE [LARGE SCALE GENOMIC DNA]</scope>
    <source>
        <strain evidence="6">ATCC 51144 / DSM 44229 / JCM 9112 / NBRC 15066 / NRRL 15764</strain>
    </source>
</reference>
<evidence type="ECO:0000313" key="5">
    <source>
        <dbReference type="EMBL" id="CCH30662.1"/>
    </source>
</evidence>
<keyword evidence="6" id="KW-1185">Reference proteome</keyword>
<dbReference type="Proteomes" id="UP000006281">
    <property type="component" value="Chromosome"/>
</dbReference>
<evidence type="ECO:0000256" key="3">
    <source>
        <dbReference type="ARBA" id="ARBA00023163"/>
    </source>
</evidence>
<dbReference type="PANTHER" id="PTHR44688">
    <property type="entry name" value="DNA-BINDING TRANSCRIPTIONAL ACTIVATOR DEVR_DOSR"/>
    <property type="match status" value="1"/>
</dbReference>
<dbReference type="SMART" id="SM00421">
    <property type="entry name" value="HTH_LUXR"/>
    <property type="match status" value="1"/>
</dbReference>
<sequence length="179" mass="19239">MHVPTNRWFPAIGPLSTRGEPRETAVTIGVNVVQLPARHPDGDDPLRLVEHAIRCVREAAESLTIAARLLAGTGTGAPPPRVAGLASRGRSDRTWLTGQERRVLTLLAAGLSNRQIAQALDISDKTAKNYVHVILSKLNASSRTEAAFTALCERLVDLEECRRVQAAGDAAAADPRTPR</sequence>
<dbReference type="InterPro" id="IPR016032">
    <property type="entry name" value="Sig_transdc_resp-reg_C-effctor"/>
</dbReference>
<gene>
    <name evidence="5" type="ordered locus">BN6_33600</name>
</gene>
<evidence type="ECO:0000256" key="2">
    <source>
        <dbReference type="ARBA" id="ARBA00023125"/>
    </source>
</evidence>
<dbReference type="KEGG" id="sesp:BN6_33600"/>
<dbReference type="InterPro" id="IPR000792">
    <property type="entry name" value="Tscrpt_reg_LuxR_C"/>
</dbReference>
<dbReference type="GO" id="GO:0006355">
    <property type="term" value="P:regulation of DNA-templated transcription"/>
    <property type="evidence" value="ECO:0007669"/>
    <property type="project" value="InterPro"/>
</dbReference>
<dbReference type="eggNOG" id="COG2197">
    <property type="taxonomic scope" value="Bacteria"/>
</dbReference>
<evidence type="ECO:0000256" key="1">
    <source>
        <dbReference type="ARBA" id="ARBA00023015"/>
    </source>
</evidence>
<dbReference type="InterPro" id="IPR036388">
    <property type="entry name" value="WH-like_DNA-bd_sf"/>
</dbReference>
<dbReference type="PATRIC" id="fig|1179773.3.peg.3362"/>
<keyword evidence="2" id="KW-0238">DNA-binding</keyword>
<organism evidence="5 6">
    <name type="scientific">Saccharothrix espanaensis (strain ATCC 51144 / DSM 44229 / JCM 9112 / NBRC 15066 / NRRL 15764)</name>
    <dbReference type="NCBI Taxonomy" id="1179773"/>
    <lineage>
        <taxon>Bacteria</taxon>
        <taxon>Bacillati</taxon>
        <taxon>Actinomycetota</taxon>
        <taxon>Actinomycetes</taxon>
        <taxon>Pseudonocardiales</taxon>
        <taxon>Pseudonocardiaceae</taxon>
        <taxon>Saccharothrix</taxon>
    </lineage>
</organism>
<dbReference type="EMBL" id="HE804045">
    <property type="protein sequence ID" value="CCH30662.1"/>
    <property type="molecule type" value="Genomic_DNA"/>
</dbReference>